<dbReference type="Pfam" id="PF19303">
    <property type="entry name" value="Anticodon_3"/>
    <property type="match status" value="1"/>
</dbReference>
<dbReference type="SUPFAM" id="SSF52374">
    <property type="entry name" value="Nucleotidylyl transferase"/>
    <property type="match status" value="1"/>
</dbReference>
<dbReference type="HAMAP" id="MF_00098">
    <property type="entry name" value="Met_tRNA_synth_type1"/>
    <property type="match status" value="1"/>
</dbReference>
<keyword evidence="7 14" id="KW-0547">Nucleotide-binding</keyword>
<comment type="subunit">
    <text evidence="2 14">Homodimer.</text>
</comment>
<evidence type="ECO:0000259" key="16">
    <source>
        <dbReference type="PROSITE" id="PS50886"/>
    </source>
</evidence>
<feature type="binding site" evidence="14">
    <location>
        <position position="158"/>
    </location>
    <ligand>
        <name>Zn(2+)</name>
        <dbReference type="ChEBI" id="CHEBI:29105"/>
    </ligand>
</feature>
<dbReference type="InterPro" id="IPR015413">
    <property type="entry name" value="Methionyl/Leucyl_tRNA_Synth"/>
</dbReference>
<dbReference type="PANTHER" id="PTHR45765">
    <property type="entry name" value="METHIONINE--TRNA LIGASE"/>
    <property type="match status" value="1"/>
</dbReference>
<dbReference type="Proteomes" id="UP000246004">
    <property type="component" value="Unassembled WGS sequence"/>
</dbReference>
<dbReference type="Pfam" id="PF01588">
    <property type="entry name" value="tRNA_bind"/>
    <property type="match status" value="1"/>
</dbReference>
<evidence type="ECO:0000256" key="13">
    <source>
        <dbReference type="ARBA" id="ARBA00047364"/>
    </source>
</evidence>
<dbReference type="InterPro" id="IPR023458">
    <property type="entry name" value="Met-tRNA_ligase_1"/>
</dbReference>
<reference evidence="17 19" key="2">
    <citation type="journal article" date="2017" name="BMC Genomics">
        <title>Genomic analysis of methanogenic archaea reveals a shift towards energy conservation.</title>
        <authorList>
            <person name="Gilmore S.P."/>
            <person name="Henske J.K."/>
            <person name="Sexton J.A."/>
            <person name="Solomon K.V."/>
            <person name="Seppala S."/>
            <person name="Yoo J.I."/>
            <person name="Huyett L.M."/>
            <person name="Pressman A."/>
            <person name="Cogan J.Z."/>
            <person name="Kivenson V."/>
            <person name="Peng X."/>
            <person name="Tan Y."/>
            <person name="Valentine D.L."/>
            <person name="O'Malley M.A."/>
        </authorList>
    </citation>
    <scope>NUCLEOTIDE SEQUENCE [LARGE SCALE GENOMIC DNA]</scope>
    <source>
        <strain evidence="17 19">1R-7</strain>
    </source>
</reference>
<dbReference type="GO" id="GO:0005829">
    <property type="term" value="C:cytosol"/>
    <property type="evidence" value="ECO:0007669"/>
    <property type="project" value="TreeGrafter"/>
</dbReference>
<keyword evidence="9 14" id="KW-0067">ATP-binding</keyword>
<evidence type="ECO:0000256" key="8">
    <source>
        <dbReference type="ARBA" id="ARBA00022833"/>
    </source>
</evidence>
<evidence type="ECO:0000256" key="15">
    <source>
        <dbReference type="SAM" id="Coils"/>
    </source>
</evidence>
<keyword evidence="8 14" id="KW-0862">Zinc</keyword>
<evidence type="ECO:0000256" key="7">
    <source>
        <dbReference type="ARBA" id="ARBA00022741"/>
    </source>
</evidence>
<dbReference type="FunFam" id="2.20.28.20:FF:000001">
    <property type="entry name" value="Methionine--tRNA ligase"/>
    <property type="match status" value="1"/>
</dbReference>
<feature type="binding site" evidence="14">
    <location>
        <position position="143"/>
    </location>
    <ligand>
        <name>Zn(2+)</name>
        <dbReference type="ChEBI" id="CHEBI:29105"/>
    </ligand>
</feature>
<keyword evidence="6 14" id="KW-0479">Metal-binding</keyword>
<dbReference type="OrthoDB" id="371856at2157"/>
<comment type="caution">
    <text evidence="17">The sequence shown here is derived from an EMBL/GenBank/DDBJ whole genome shotgun (WGS) entry which is preliminary data.</text>
</comment>
<comment type="subcellular location">
    <subcellularLocation>
        <location evidence="1 14">Cytoplasm</location>
    </subcellularLocation>
</comment>
<name>A0A2A2HDA2_9EURY</name>
<proteinExistence type="inferred from homology"/>
<feature type="domain" description="TRNA-binding" evidence="16">
    <location>
        <begin position="583"/>
        <end position="678"/>
    </location>
</feature>
<dbReference type="InterPro" id="IPR033911">
    <property type="entry name" value="MetRS_core"/>
</dbReference>
<evidence type="ECO:0000313" key="20">
    <source>
        <dbReference type="Proteomes" id="UP000246004"/>
    </source>
</evidence>
<evidence type="ECO:0000256" key="5">
    <source>
        <dbReference type="ARBA" id="ARBA00022598"/>
    </source>
</evidence>
<feature type="short sequence motif" description="'HIGH' region" evidence="14">
    <location>
        <begin position="11"/>
        <end position="21"/>
    </location>
</feature>
<dbReference type="NCBIfam" id="TIGR00398">
    <property type="entry name" value="metG"/>
    <property type="match status" value="1"/>
</dbReference>
<feature type="binding site" evidence="14">
    <location>
        <position position="155"/>
    </location>
    <ligand>
        <name>Zn(2+)</name>
        <dbReference type="ChEBI" id="CHEBI:29105"/>
    </ligand>
</feature>
<evidence type="ECO:0000256" key="1">
    <source>
        <dbReference type="ARBA" id="ARBA00004496"/>
    </source>
</evidence>
<sequence>MSKLFISCALPYANGACHLGHLRSTYIPADIYARYNRMNDVDTIMVCSTDEHGTPIAVRAEQEGRDPKEIADYYHKLIGDDLKAADISLDSFQRTTNPKHYEIAQEFFTHLYADEYIYEKIIDQLYCDSCKRSLPDRYVEGICPYCGSEARGDQCEGCGRHLDPVELEEPRCLICGSTPHIQASKQYYFKLEEFQEPLNEWINGNNHLQPYVKNFAREWIKDGLKDWVMTRDMKWGIPVPIEGEEDKVLYVWAEAFEGYLSSAAIWADEHDKDWHEYWDDKAVHFIGKDIIYHHTIFWPSMLMGHQMKLPYSVIGGGYLSLEGQKMSTSRGWVVWVKDFLENFDSDMLRYYLTINAPLNKDTDFSWEDFQRRINNELTDNLGNFIHRTFTFTKKFFDNKIPEITTMSDEDKAFEEEIKSLPKRVSDAIENFEFRDGLLEIMNTTKNANKYFNDKKPWKMVKEDIQSAQACLYLSNQLVHTLSIVLRPYLPETVAKIRKVLNMPEDYTPGFMKYDERTPDVLWDEATNFLPSGYEIGKAKPLFKKIEDEVIEKQLEKLAKLEEEVTQEDEKGDEKMSELITIDEFGNVELVVGQIKEAERIDGSKNLLKVQVDLGDEIRQVVAGLAQKYDPEELVDRKVIVVANLEPAKLFGVESNGMLLATDSMELLTTEGKVGEHIK</sequence>
<reference evidence="18 20" key="1">
    <citation type="submission" date="2016-04" db="EMBL/GenBank/DDBJ databases">
        <title>Genome sequence of Methanosphaera cuniculi DSM 4103.</title>
        <authorList>
            <person name="Poehlein A."/>
            <person name="Seedorf H."/>
            <person name="Daniel R."/>
        </authorList>
    </citation>
    <scope>NUCLEOTIDE SEQUENCE [LARGE SCALE GENOMIC DNA]</scope>
    <source>
        <strain evidence="18 20">DSM 4103</strain>
    </source>
</reference>
<dbReference type="GO" id="GO:0004825">
    <property type="term" value="F:methionine-tRNA ligase activity"/>
    <property type="evidence" value="ECO:0007669"/>
    <property type="project" value="UniProtKB-UniRule"/>
</dbReference>
<dbReference type="InterPro" id="IPR014729">
    <property type="entry name" value="Rossmann-like_a/b/a_fold"/>
</dbReference>
<feature type="binding site" evidence="14">
    <location>
        <position position="328"/>
    </location>
    <ligand>
        <name>ATP</name>
        <dbReference type="ChEBI" id="CHEBI:30616"/>
    </ligand>
</feature>
<keyword evidence="11 14" id="KW-0648">Protein biosynthesis</keyword>
<evidence type="ECO:0000256" key="4">
    <source>
        <dbReference type="ARBA" id="ARBA00022555"/>
    </source>
</evidence>
<keyword evidence="12 14" id="KW-0030">Aminoacyl-tRNA synthetase</keyword>
<dbReference type="CDD" id="cd02800">
    <property type="entry name" value="tRNA_bind_EcMetRS_like"/>
    <property type="match status" value="1"/>
</dbReference>
<dbReference type="AlphaFoldDB" id="A0A2A2HDA2"/>
<dbReference type="InterPro" id="IPR009080">
    <property type="entry name" value="tRNAsynth_Ia_anticodon-bd"/>
</dbReference>
<dbReference type="Gene3D" id="1.10.730.10">
    <property type="entry name" value="Isoleucyl-tRNA Synthetase, Domain 1"/>
    <property type="match status" value="1"/>
</dbReference>
<dbReference type="Gene3D" id="2.20.28.20">
    <property type="entry name" value="Methionyl-tRNA synthetase, Zn-domain"/>
    <property type="match status" value="1"/>
</dbReference>
<dbReference type="Gene3D" id="3.40.50.620">
    <property type="entry name" value="HUPs"/>
    <property type="match status" value="1"/>
</dbReference>
<dbReference type="NCBIfam" id="TIGR00399">
    <property type="entry name" value="metG_C_term"/>
    <property type="match status" value="1"/>
</dbReference>
<evidence type="ECO:0000256" key="2">
    <source>
        <dbReference type="ARBA" id="ARBA00011738"/>
    </source>
</evidence>
<dbReference type="RefSeq" id="WP_095608748.1">
    <property type="nucleotide sequence ID" value="NZ_CAUHCB010000002.1"/>
</dbReference>
<evidence type="ECO:0000313" key="18">
    <source>
        <dbReference type="EMBL" id="PWL07958.1"/>
    </source>
</evidence>
<dbReference type="Proteomes" id="UP000217528">
    <property type="component" value="Unassembled WGS sequence"/>
</dbReference>
<keyword evidence="10 14" id="KW-0694">RNA-binding</keyword>
<dbReference type="CDD" id="cd00814">
    <property type="entry name" value="MetRS_core"/>
    <property type="match status" value="1"/>
</dbReference>
<dbReference type="PANTHER" id="PTHR45765:SF1">
    <property type="entry name" value="METHIONINE--TRNA LIGASE, CYTOPLASMIC"/>
    <property type="match status" value="1"/>
</dbReference>
<evidence type="ECO:0000313" key="17">
    <source>
        <dbReference type="EMBL" id="PAV07377.1"/>
    </source>
</evidence>
<evidence type="ECO:0000256" key="12">
    <source>
        <dbReference type="ARBA" id="ARBA00023146"/>
    </source>
</evidence>
<gene>
    <name evidence="18" type="primary">metG_1</name>
    <name evidence="14" type="synonym">metG</name>
    <name evidence="17" type="ORF">ASJ82_00610</name>
    <name evidence="18" type="ORF">MSCUN_12010</name>
</gene>
<comment type="catalytic activity">
    <reaction evidence="13 14">
        <text>tRNA(Met) + L-methionine + ATP = L-methionyl-tRNA(Met) + AMP + diphosphate</text>
        <dbReference type="Rhea" id="RHEA:13481"/>
        <dbReference type="Rhea" id="RHEA-COMP:9667"/>
        <dbReference type="Rhea" id="RHEA-COMP:9698"/>
        <dbReference type="ChEBI" id="CHEBI:30616"/>
        <dbReference type="ChEBI" id="CHEBI:33019"/>
        <dbReference type="ChEBI" id="CHEBI:57844"/>
        <dbReference type="ChEBI" id="CHEBI:78442"/>
        <dbReference type="ChEBI" id="CHEBI:78530"/>
        <dbReference type="ChEBI" id="CHEBI:456215"/>
        <dbReference type="EC" id="6.1.1.10"/>
    </reaction>
</comment>
<dbReference type="GO" id="GO:0017101">
    <property type="term" value="C:aminoacyl-tRNA synthetase multienzyme complex"/>
    <property type="evidence" value="ECO:0007669"/>
    <property type="project" value="TreeGrafter"/>
</dbReference>
<dbReference type="InterPro" id="IPR014758">
    <property type="entry name" value="Met-tRNA_synth"/>
</dbReference>
<feature type="coiled-coil region" evidence="15">
    <location>
        <begin position="543"/>
        <end position="577"/>
    </location>
</feature>
<dbReference type="CDD" id="cd07957">
    <property type="entry name" value="Anticodon_Ia_Met"/>
    <property type="match status" value="1"/>
</dbReference>
<evidence type="ECO:0000256" key="9">
    <source>
        <dbReference type="ARBA" id="ARBA00022840"/>
    </source>
</evidence>
<dbReference type="GO" id="GO:0006431">
    <property type="term" value="P:methionyl-tRNA aminoacylation"/>
    <property type="evidence" value="ECO:0007669"/>
    <property type="project" value="UniProtKB-UniRule"/>
</dbReference>
<protein>
    <recommendedName>
        <fullName evidence="14">Methionine--tRNA ligase</fullName>
        <ecNumber evidence="14">6.1.1.10</ecNumber>
    </recommendedName>
    <alternativeName>
        <fullName evidence="14">Methionyl-tRNA synthetase</fullName>
        <shortName evidence="14">MetRS</shortName>
    </alternativeName>
</protein>
<comment type="cofactor">
    <cofactor evidence="14">
        <name>Zn(2+)</name>
        <dbReference type="ChEBI" id="CHEBI:29105"/>
    </cofactor>
    <text evidence="14">Binds 1 zinc ion per subunit.</text>
</comment>
<dbReference type="SUPFAM" id="SSF57770">
    <property type="entry name" value="Methionyl-tRNA synthetase (MetRS), Zn-domain"/>
    <property type="match status" value="1"/>
</dbReference>
<dbReference type="PROSITE" id="PS50886">
    <property type="entry name" value="TRBD"/>
    <property type="match status" value="1"/>
</dbReference>
<keyword evidence="3 14" id="KW-0963">Cytoplasm</keyword>
<keyword evidence="4 14" id="KW-0820">tRNA-binding</keyword>
<dbReference type="Gene3D" id="2.40.50.140">
    <property type="entry name" value="Nucleic acid-binding proteins"/>
    <property type="match status" value="1"/>
</dbReference>
<dbReference type="EC" id="6.1.1.10" evidence="14"/>
<dbReference type="InterPro" id="IPR004495">
    <property type="entry name" value="Met-tRNA-synth_bsu_C"/>
</dbReference>
<dbReference type="InterPro" id="IPR002547">
    <property type="entry name" value="tRNA-bd_dom"/>
</dbReference>
<dbReference type="PRINTS" id="PR01041">
    <property type="entry name" value="TRNASYNTHMET"/>
</dbReference>
<evidence type="ECO:0000256" key="10">
    <source>
        <dbReference type="ARBA" id="ARBA00022884"/>
    </source>
</evidence>
<dbReference type="InterPro" id="IPR041872">
    <property type="entry name" value="Anticodon_Met"/>
</dbReference>
<evidence type="ECO:0000256" key="14">
    <source>
        <dbReference type="HAMAP-Rule" id="MF_00098"/>
    </source>
</evidence>
<dbReference type="SUPFAM" id="SSF50249">
    <property type="entry name" value="Nucleic acid-binding proteins"/>
    <property type="match status" value="1"/>
</dbReference>
<comment type="function">
    <text evidence="14">Is required not only for elongation of protein synthesis but also for the initiation of all mRNA translation through initiator tRNA(fMet) aminoacylation.</text>
</comment>
<evidence type="ECO:0000313" key="19">
    <source>
        <dbReference type="Proteomes" id="UP000217528"/>
    </source>
</evidence>
<dbReference type="EMBL" id="LMVN01000019">
    <property type="protein sequence ID" value="PAV07377.1"/>
    <property type="molecule type" value="Genomic_DNA"/>
</dbReference>
<dbReference type="GO" id="GO:0000049">
    <property type="term" value="F:tRNA binding"/>
    <property type="evidence" value="ECO:0007669"/>
    <property type="project" value="UniProtKB-UniRule"/>
</dbReference>
<dbReference type="NCBIfam" id="NF001100">
    <property type="entry name" value="PRK00133.1"/>
    <property type="match status" value="1"/>
</dbReference>
<dbReference type="EMBL" id="LWMS01000042">
    <property type="protein sequence ID" value="PWL07958.1"/>
    <property type="molecule type" value="Genomic_DNA"/>
</dbReference>
<evidence type="ECO:0000256" key="6">
    <source>
        <dbReference type="ARBA" id="ARBA00022723"/>
    </source>
</evidence>
<keyword evidence="5 14" id="KW-0436">Ligase</keyword>
<accession>A0A2A2HDA2</accession>
<dbReference type="InterPro" id="IPR012340">
    <property type="entry name" value="NA-bd_OB-fold"/>
</dbReference>
<feature type="short sequence motif" description="'KMSKS' region" evidence="14">
    <location>
        <begin position="325"/>
        <end position="329"/>
    </location>
</feature>
<organism evidence="17 19">
    <name type="scientific">Methanosphaera cuniculi</name>
    <dbReference type="NCBI Taxonomy" id="1077256"/>
    <lineage>
        <taxon>Archaea</taxon>
        <taxon>Methanobacteriati</taxon>
        <taxon>Methanobacteriota</taxon>
        <taxon>Methanomada group</taxon>
        <taxon>Methanobacteria</taxon>
        <taxon>Methanobacteriales</taxon>
        <taxon>Methanobacteriaceae</taxon>
        <taxon>Methanosphaera</taxon>
    </lineage>
</organism>
<feature type="binding site" evidence="14">
    <location>
        <position position="146"/>
    </location>
    <ligand>
        <name>Zn(2+)</name>
        <dbReference type="ChEBI" id="CHEBI:29105"/>
    </ligand>
</feature>
<dbReference type="SUPFAM" id="SSF47323">
    <property type="entry name" value="Anticodon-binding domain of a subclass of class I aminoacyl-tRNA synthetases"/>
    <property type="match status" value="1"/>
</dbReference>
<dbReference type="Pfam" id="PF09334">
    <property type="entry name" value="tRNA-synt_1g"/>
    <property type="match status" value="1"/>
</dbReference>
<dbReference type="InterPro" id="IPR029038">
    <property type="entry name" value="MetRS_Zn"/>
</dbReference>
<dbReference type="GO" id="GO:0005524">
    <property type="term" value="F:ATP binding"/>
    <property type="evidence" value="ECO:0007669"/>
    <property type="project" value="UniProtKB-UniRule"/>
</dbReference>
<comment type="similarity">
    <text evidence="14">Belongs to the class-I aminoacyl-tRNA synthetase family. MetG type 1 subfamily.</text>
</comment>
<keyword evidence="15" id="KW-0175">Coiled coil</keyword>
<evidence type="ECO:0000256" key="11">
    <source>
        <dbReference type="ARBA" id="ARBA00022917"/>
    </source>
</evidence>
<keyword evidence="19" id="KW-1185">Reference proteome</keyword>
<evidence type="ECO:0000256" key="3">
    <source>
        <dbReference type="ARBA" id="ARBA00022490"/>
    </source>
</evidence>
<dbReference type="GO" id="GO:0046872">
    <property type="term" value="F:metal ion binding"/>
    <property type="evidence" value="ECO:0007669"/>
    <property type="project" value="UniProtKB-KW"/>
</dbReference>